<evidence type="ECO:0000313" key="2">
    <source>
        <dbReference type="Proteomes" id="UP001246244"/>
    </source>
</evidence>
<dbReference type="Gene3D" id="1.10.10.10">
    <property type="entry name" value="Winged helix-like DNA-binding domain superfamily/Winged helix DNA-binding domain"/>
    <property type="match status" value="1"/>
</dbReference>
<proteinExistence type="predicted"/>
<gene>
    <name evidence="1" type="ORF">RG963_06950</name>
</gene>
<comment type="caution">
    <text evidence="1">The sequence shown here is derived from an EMBL/GenBank/DDBJ whole genome shotgun (WGS) entry which is preliminary data.</text>
</comment>
<dbReference type="Pfam" id="PF10771">
    <property type="entry name" value="DUF2582"/>
    <property type="match status" value="1"/>
</dbReference>
<organism evidence="1 2">
    <name type="scientific">Methanosarcina baikalica</name>
    <dbReference type="NCBI Taxonomy" id="3073890"/>
    <lineage>
        <taxon>Archaea</taxon>
        <taxon>Methanobacteriati</taxon>
        <taxon>Methanobacteriota</taxon>
        <taxon>Stenosarchaea group</taxon>
        <taxon>Methanomicrobia</taxon>
        <taxon>Methanosarcinales</taxon>
        <taxon>Methanosarcinaceae</taxon>
        <taxon>Methanosarcina</taxon>
    </lineage>
</organism>
<name>A0ABU2D0K9_9EURY</name>
<dbReference type="InterPro" id="IPR036388">
    <property type="entry name" value="WH-like_DNA-bd_sf"/>
</dbReference>
<dbReference type="Proteomes" id="UP001246244">
    <property type="component" value="Unassembled WGS sequence"/>
</dbReference>
<dbReference type="RefSeq" id="WP_310575545.1">
    <property type="nucleotide sequence ID" value="NZ_JAVKPK010000021.1"/>
</dbReference>
<accession>A0ABU2D0K9</accession>
<sequence length="113" mass="12687">MDMEDLNSKIGKTSRALYQKLEEGESALNRIISEKFSEGSSMDTEDLNLKIGEAAGVLYRRLEKGECTLSQIKNYLAENGFDASIAIMAIGWLAREDKIHAYKASNIWLLKLN</sequence>
<keyword evidence="2" id="KW-1185">Reference proteome</keyword>
<protein>
    <submittedName>
        <fullName evidence="1">Winged helix-turn-helix domain-containing protein</fullName>
    </submittedName>
</protein>
<dbReference type="EMBL" id="JAVKPK010000021">
    <property type="protein sequence ID" value="MDR7665520.1"/>
    <property type="molecule type" value="Genomic_DNA"/>
</dbReference>
<reference evidence="2" key="1">
    <citation type="submission" date="2023-07" db="EMBL/GenBank/DDBJ databases">
        <title>Whole-genome sequencing of a new Methanosarcina sp. Z-7115.</title>
        <authorList>
            <person name="Zhilina T.N."/>
            <person name="Merkel A.Y."/>
        </authorList>
    </citation>
    <scope>NUCLEOTIDE SEQUENCE [LARGE SCALE GENOMIC DNA]</scope>
    <source>
        <strain evidence="2">Z-7115</strain>
    </source>
</reference>
<evidence type="ECO:0000313" key="1">
    <source>
        <dbReference type="EMBL" id="MDR7665520.1"/>
    </source>
</evidence>
<dbReference type="InterPro" id="IPR019707">
    <property type="entry name" value="DUF2582"/>
</dbReference>